<feature type="region of interest" description="Disordered" evidence="1">
    <location>
        <begin position="47"/>
        <end position="70"/>
    </location>
</feature>
<protein>
    <submittedName>
        <fullName evidence="2">Uncharacterized protein</fullName>
    </submittedName>
</protein>
<sequence length="70" mass="8606">MSSLNNVVSSFQMDFGIRNRSYKRDMEAIDVKRVWKVLEKKLWWTKQRSSDWKKRSHQRTKQRISQWGFA</sequence>
<evidence type="ECO:0000256" key="1">
    <source>
        <dbReference type="SAM" id="MobiDB-lite"/>
    </source>
</evidence>
<gene>
    <name evidence="2" type="ORF">MANES_02G189100</name>
</gene>
<accession>A0A2C9WFB5</accession>
<dbReference type="AlphaFoldDB" id="A0A2C9WFB5"/>
<evidence type="ECO:0000313" key="2">
    <source>
        <dbReference type="EMBL" id="OAY58570.1"/>
    </source>
</evidence>
<dbReference type="EMBL" id="CM004388">
    <property type="protein sequence ID" value="OAY58570.1"/>
    <property type="molecule type" value="Genomic_DNA"/>
</dbReference>
<reference evidence="2" key="1">
    <citation type="submission" date="2016-02" db="EMBL/GenBank/DDBJ databases">
        <title>WGS assembly of Manihot esculenta.</title>
        <authorList>
            <person name="Bredeson J.V."/>
            <person name="Prochnik S.E."/>
            <person name="Lyons J.B."/>
            <person name="Schmutz J."/>
            <person name="Grimwood J."/>
            <person name="Vrebalov J."/>
            <person name="Bart R.S."/>
            <person name="Amuge T."/>
            <person name="Ferguson M.E."/>
            <person name="Green R."/>
            <person name="Putnam N."/>
            <person name="Stites J."/>
            <person name="Rounsley S."/>
            <person name="Rokhsar D.S."/>
        </authorList>
    </citation>
    <scope>NUCLEOTIDE SEQUENCE [LARGE SCALE GENOMIC DNA]</scope>
    <source>
        <tissue evidence="2">Leaf</tissue>
    </source>
</reference>
<organism evidence="2">
    <name type="scientific">Manihot esculenta</name>
    <name type="common">Cassava</name>
    <name type="synonym">Jatropha manihot</name>
    <dbReference type="NCBI Taxonomy" id="3983"/>
    <lineage>
        <taxon>Eukaryota</taxon>
        <taxon>Viridiplantae</taxon>
        <taxon>Streptophyta</taxon>
        <taxon>Embryophyta</taxon>
        <taxon>Tracheophyta</taxon>
        <taxon>Spermatophyta</taxon>
        <taxon>Magnoliopsida</taxon>
        <taxon>eudicotyledons</taxon>
        <taxon>Gunneridae</taxon>
        <taxon>Pentapetalae</taxon>
        <taxon>rosids</taxon>
        <taxon>fabids</taxon>
        <taxon>Malpighiales</taxon>
        <taxon>Euphorbiaceae</taxon>
        <taxon>Crotonoideae</taxon>
        <taxon>Manihoteae</taxon>
        <taxon>Manihot</taxon>
    </lineage>
</organism>
<proteinExistence type="predicted"/>
<name>A0A2C9WFB5_MANES</name>